<name>W9UX35_9GAMM</name>
<proteinExistence type="predicted"/>
<evidence type="ECO:0000313" key="2">
    <source>
        <dbReference type="EMBL" id="EXJ11798.1"/>
    </source>
</evidence>
<protein>
    <recommendedName>
        <fullName evidence="4">Type II secretion system protein GspC N-terminal domain-containing protein</fullName>
    </recommendedName>
</protein>
<dbReference type="Proteomes" id="UP000019464">
    <property type="component" value="Unassembled WGS sequence"/>
</dbReference>
<feature type="transmembrane region" description="Helical" evidence="1">
    <location>
        <begin position="6"/>
        <end position="26"/>
    </location>
</feature>
<dbReference type="EMBL" id="AONB01000004">
    <property type="protein sequence ID" value="EXJ11798.1"/>
    <property type="molecule type" value="Genomic_DNA"/>
</dbReference>
<sequence length="189" mass="21064">MSHPLLNVTFTVCVALTLGLVGLAGFQWQALHKMTLPEAQLPSFPKAVDLSPQRSTLPSNTLTIRPLFWPRPESVTVEIEEVPVFLPAPEALLTADFLDGFILRGVFQNAEYSGVIYEYEKMSGRLRVGEHIGDWELLHVDERGAMFGSMPALSDQLNTPLNHFVELPYFIGEGRFPATNLDPSQQTLK</sequence>
<accession>W9UX35</accession>
<dbReference type="STRING" id="1229521.D791_01171"/>
<keyword evidence="1" id="KW-0812">Transmembrane</keyword>
<evidence type="ECO:0000256" key="1">
    <source>
        <dbReference type="SAM" id="Phobius"/>
    </source>
</evidence>
<keyword evidence="1" id="KW-0472">Membrane</keyword>
<dbReference type="AlphaFoldDB" id="W9UX35"/>
<reference evidence="2 3" key="2">
    <citation type="journal article" date="2015" name="Syst. Appl. Microbiol.">
        <title>Nitrincola nitratireducens sp. nov. isolated from a haloalkaline crater lake.</title>
        <authorList>
            <person name="Singh A."/>
            <person name="Vaidya B."/>
            <person name="Tanuku N.R."/>
            <person name="Pinnaka A.K."/>
        </authorList>
    </citation>
    <scope>NUCLEOTIDE SEQUENCE [LARGE SCALE GENOMIC DNA]</scope>
    <source>
        <strain evidence="2 3">AK23</strain>
    </source>
</reference>
<gene>
    <name evidence="2" type="ORF">D791_01171</name>
</gene>
<evidence type="ECO:0008006" key="4">
    <source>
        <dbReference type="Google" id="ProtNLM"/>
    </source>
</evidence>
<dbReference type="OrthoDB" id="9825340at2"/>
<dbReference type="RefSeq" id="WP_036508796.1">
    <property type="nucleotide sequence ID" value="NZ_AONB01000004.1"/>
</dbReference>
<reference evidence="3" key="1">
    <citation type="submission" date="2012-11" db="EMBL/GenBank/DDBJ databases">
        <authorList>
            <person name="Singh A."/>
            <person name="Pinnaka A.K."/>
            <person name="Vaidya B."/>
        </authorList>
    </citation>
    <scope>NUCLEOTIDE SEQUENCE [LARGE SCALE GENOMIC DNA]</scope>
    <source>
        <strain evidence="3">AK23</strain>
    </source>
</reference>
<comment type="caution">
    <text evidence="2">The sequence shown here is derived from an EMBL/GenBank/DDBJ whole genome shotgun (WGS) entry which is preliminary data.</text>
</comment>
<organism evidence="2 3">
    <name type="scientific">Nitrincola nitratireducens</name>
    <dbReference type="NCBI Taxonomy" id="1229521"/>
    <lineage>
        <taxon>Bacteria</taxon>
        <taxon>Pseudomonadati</taxon>
        <taxon>Pseudomonadota</taxon>
        <taxon>Gammaproteobacteria</taxon>
        <taxon>Oceanospirillales</taxon>
        <taxon>Oceanospirillaceae</taxon>
        <taxon>Nitrincola</taxon>
    </lineage>
</organism>
<keyword evidence="1" id="KW-1133">Transmembrane helix</keyword>
<keyword evidence="3" id="KW-1185">Reference proteome</keyword>
<evidence type="ECO:0000313" key="3">
    <source>
        <dbReference type="Proteomes" id="UP000019464"/>
    </source>
</evidence>